<sequence length="146" mass="16827">MVTKKEGIIMQEVINATDVRRDWGSFIDHVVRFKPSLVKRNRDYLAAISLEHLEVVLTPYRFTLEYEKEADGSLSGSLKELDIIANAASLELLKSEITKELIEYAQEYMDEFGKYYGAPNRKPHFPYVMRVLIQKDEDAVRGLLDA</sequence>
<reference evidence="2" key="1">
    <citation type="submission" date="2016-11" db="EMBL/GenBank/DDBJ databases">
        <authorList>
            <person name="Varghese N."/>
            <person name="Submissions S."/>
        </authorList>
    </citation>
    <scope>NUCLEOTIDE SEQUENCE [LARGE SCALE GENOMIC DNA]</scope>
    <source>
        <strain evidence="2">DSM 15449</strain>
    </source>
</reference>
<dbReference type="Pfam" id="PF12910">
    <property type="entry name" value="PHD_like"/>
    <property type="match status" value="1"/>
</dbReference>
<keyword evidence="2" id="KW-1185">Reference proteome</keyword>
<dbReference type="AlphaFoldDB" id="A0A1M5ZCP5"/>
<organism evidence="1 2">
    <name type="scientific">Desulfosporosinus lacus DSM 15449</name>
    <dbReference type="NCBI Taxonomy" id="1121420"/>
    <lineage>
        <taxon>Bacteria</taxon>
        <taxon>Bacillati</taxon>
        <taxon>Bacillota</taxon>
        <taxon>Clostridia</taxon>
        <taxon>Eubacteriales</taxon>
        <taxon>Desulfitobacteriaceae</taxon>
        <taxon>Desulfosporosinus</taxon>
    </lineage>
</organism>
<dbReference type="EMBL" id="FQXJ01000011">
    <property type="protein sequence ID" value="SHI22005.1"/>
    <property type="molecule type" value="Genomic_DNA"/>
</dbReference>
<evidence type="ECO:0000313" key="1">
    <source>
        <dbReference type="EMBL" id="SHI22005.1"/>
    </source>
</evidence>
<accession>A0A1M5ZCP5</accession>
<gene>
    <name evidence="1" type="ORF">SAMN02746098_03169</name>
</gene>
<dbReference type="Proteomes" id="UP000183954">
    <property type="component" value="Unassembled WGS sequence"/>
</dbReference>
<evidence type="ECO:0000313" key="2">
    <source>
        <dbReference type="Proteomes" id="UP000183954"/>
    </source>
</evidence>
<dbReference type="InterPro" id="IPR035424">
    <property type="entry name" value="Antitoxin_RelB"/>
</dbReference>
<dbReference type="Gene3D" id="3.30.160.620">
    <property type="match status" value="1"/>
</dbReference>
<dbReference type="Gene3D" id="3.40.1620.10">
    <property type="entry name" value="YefM-like domain"/>
    <property type="match status" value="1"/>
</dbReference>
<name>A0A1M5ZCP5_9FIRM</name>
<proteinExistence type="predicted"/>
<dbReference type="OrthoDB" id="2374448at2"/>
<protein>
    <submittedName>
        <fullName evidence="1">Antitoxin of toxin-antitoxin, RelE / RelB, TA system</fullName>
    </submittedName>
</protein>
<dbReference type="RefSeq" id="WP_073030684.1">
    <property type="nucleotide sequence ID" value="NZ_FQXJ01000011.1"/>
</dbReference>